<sequence>MYAIVTTGGKQYKVAKGDIIDVEKLNAQPGDSVELDVLLLNDGKQTIVDAATLEGKKVTAQVLDQFKGEKQLVFKFHKRKRYHRTKGHRQNLTKLQISELPLEGAAAKSASTEE</sequence>
<dbReference type="HAMAP" id="MF_01363">
    <property type="entry name" value="Ribosomal_bL21"/>
    <property type="match status" value="1"/>
</dbReference>
<protein>
    <recommendedName>
        <fullName evidence="4">Large ribosomal subunit protein bL21</fullName>
    </recommendedName>
</protein>
<dbReference type="Proteomes" id="UP000469325">
    <property type="component" value="Unassembled WGS sequence"/>
</dbReference>
<keyword evidence="4 5" id="KW-0694">RNA-binding</keyword>
<keyword evidence="4 5" id="KW-0699">rRNA-binding</keyword>
<comment type="function">
    <text evidence="4 5">This protein binds to 23S rRNA in the presence of protein L20.</text>
</comment>
<dbReference type="NCBIfam" id="TIGR00061">
    <property type="entry name" value="L21"/>
    <property type="match status" value="1"/>
</dbReference>
<comment type="similarity">
    <text evidence="1 4 5">Belongs to the bacterial ribosomal protein bL21 family.</text>
</comment>
<dbReference type="RefSeq" id="WP_154435844.1">
    <property type="nucleotide sequence ID" value="NZ_VUNC01000007.1"/>
</dbReference>
<name>A0A6N7XD13_9ACTN</name>
<dbReference type="GO" id="GO:0005840">
    <property type="term" value="C:ribosome"/>
    <property type="evidence" value="ECO:0007669"/>
    <property type="project" value="UniProtKB-KW"/>
</dbReference>
<keyword evidence="2 4" id="KW-0689">Ribosomal protein</keyword>
<evidence type="ECO:0000256" key="3">
    <source>
        <dbReference type="ARBA" id="ARBA00023274"/>
    </source>
</evidence>
<dbReference type="GO" id="GO:0019843">
    <property type="term" value="F:rRNA binding"/>
    <property type="evidence" value="ECO:0007669"/>
    <property type="project" value="UniProtKB-UniRule"/>
</dbReference>
<evidence type="ECO:0000256" key="4">
    <source>
        <dbReference type="HAMAP-Rule" id="MF_01363"/>
    </source>
</evidence>
<dbReference type="GO" id="GO:0003735">
    <property type="term" value="F:structural constituent of ribosome"/>
    <property type="evidence" value="ECO:0007669"/>
    <property type="project" value="InterPro"/>
</dbReference>
<proteinExistence type="inferred from homology"/>
<comment type="subunit">
    <text evidence="4">Part of the 50S ribosomal subunit. Contacts protein L20.</text>
</comment>
<gene>
    <name evidence="4 6" type="primary">rplU</name>
    <name evidence="6" type="ORF">FYJ68_08835</name>
</gene>
<dbReference type="Pfam" id="PF00829">
    <property type="entry name" value="Ribosomal_L21p"/>
    <property type="match status" value="1"/>
</dbReference>
<evidence type="ECO:0000313" key="7">
    <source>
        <dbReference type="Proteomes" id="UP000469325"/>
    </source>
</evidence>
<keyword evidence="3 4" id="KW-0687">Ribonucleoprotein</keyword>
<accession>A0A6N7XD13</accession>
<dbReference type="InterPro" id="IPR028909">
    <property type="entry name" value="bL21-like"/>
</dbReference>
<dbReference type="PANTHER" id="PTHR21349:SF0">
    <property type="entry name" value="LARGE RIBOSOMAL SUBUNIT PROTEIN BL21M"/>
    <property type="match status" value="1"/>
</dbReference>
<keyword evidence="7" id="KW-1185">Reference proteome</keyword>
<reference evidence="6 7" key="1">
    <citation type="submission" date="2019-08" db="EMBL/GenBank/DDBJ databases">
        <title>In-depth cultivation of the pig gut microbiome towards novel bacterial diversity and tailored functional studies.</title>
        <authorList>
            <person name="Wylensek D."/>
            <person name="Hitch T.C.A."/>
            <person name="Clavel T."/>
        </authorList>
    </citation>
    <scope>NUCLEOTIDE SEQUENCE [LARGE SCALE GENOMIC DNA]</scope>
    <source>
        <strain evidence="6 7">CA-Schmier-601-WT-1</strain>
    </source>
</reference>
<dbReference type="InterPro" id="IPR001787">
    <property type="entry name" value="Ribosomal_bL21"/>
</dbReference>
<dbReference type="GO" id="GO:0006412">
    <property type="term" value="P:translation"/>
    <property type="evidence" value="ECO:0007669"/>
    <property type="project" value="UniProtKB-UniRule"/>
</dbReference>
<evidence type="ECO:0000256" key="2">
    <source>
        <dbReference type="ARBA" id="ARBA00022980"/>
    </source>
</evidence>
<evidence type="ECO:0000313" key="6">
    <source>
        <dbReference type="EMBL" id="MST73207.1"/>
    </source>
</evidence>
<dbReference type="SUPFAM" id="SSF141091">
    <property type="entry name" value="L21p-like"/>
    <property type="match status" value="1"/>
</dbReference>
<dbReference type="PANTHER" id="PTHR21349">
    <property type="entry name" value="50S RIBOSOMAL PROTEIN L21"/>
    <property type="match status" value="1"/>
</dbReference>
<comment type="caution">
    <text evidence="6">The sequence shown here is derived from an EMBL/GenBank/DDBJ whole genome shotgun (WGS) entry which is preliminary data.</text>
</comment>
<organism evidence="6 7">
    <name type="scientific">Olsenella porci</name>
    <dbReference type="NCBI Taxonomy" id="2652279"/>
    <lineage>
        <taxon>Bacteria</taxon>
        <taxon>Bacillati</taxon>
        <taxon>Actinomycetota</taxon>
        <taxon>Coriobacteriia</taxon>
        <taxon>Coriobacteriales</taxon>
        <taxon>Atopobiaceae</taxon>
        <taxon>Olsenella</taxon>
    </lineage>
</organism>
<evidence type="ECO:0000256" key="5">
    <source>
        <dbReference type="RuleBase" id="RU000562"/>
    </source>
</evidence>
<evidence type="ECO:0000256" key="1">
    <source>
        <dbReference type="ARBA" id="ARBA00008563"/>
    </source>
</evidence>
<dbReference type="AlphaFoldDB" id="A0A6N7XD13"/>
<dbReference type="GO" id="GO:0005737">
    <property type="term" value="C:cytoplasm"/>
    <property type="evidence" value="ECO:0007669"/>
    <property type="project" value="UniProtKB-ARBA"/>
</dbReference>
<dbReference type="InterPro" id="IPR036164">
    <property type="entry name" value="bL21-like_sf"/>
</dbReference>
<dbReference type="GO" id="GO:1990904">
    <property type="term" value="C:ribonucleoprotein complex"/>
    <property type="evidence" value="ECO:0007669"/>
    <property type="project" value="UniProtKB-KW"/>
</dbReference>
<dbReference type="EMBL" id="VUNC01000007">
    <property type="protein sequence ID" value="MST73207.1"/>
    <property type="molecule type" value="Genomic_DNA"/>
</dbReference>